<evidence type="ECO:0000313" key="3">
    <source>
        <dbReference type="Proteomes" id="UP001283361"/>
    </source>
</evidence>
<keyword evidence="3" id="KW-1185">Reference proteome</keyword>
<feature type="compositionally biased region" description="Basic and acidic residues" evidence="1">
    <location>
        <begin position="9"/>
        <end position="23"/>
    </location>
</feature>
<proteinExistence type="predicted"/>
<reference evidence="2" key="1">
    <citation type="journal article" date="2023" name="G3 (Bethesda)">
        <title>A reference genome for the long-term kleptoplast-retaining sea slug Elysia crispata morphotype clarki.</title>
        <authorList>
            <person name="Eastman K.E."/>
            <person name="Pendleton A.L."/>
            <person name="Shaikh M.A."/>
            <person name="Suttiyut T."/>
            <person name="Ogas R."/>
            <person name="Tomko P."/>
            <person name="Gavelis G."/>
            <person name="Widhalm J.R."/>
            <person name="Wisecaver J.H."/>
        </authorList>
    </citation>
    <scope>NUCLEOTIDE SEQUENCE</scope>
    <source>
        <strain evidence="2">ECLA1</strain>
    </source>
</reference>
<comment type="caution">
    <text evidence="2">The sequence shown here is derived from an EMBL/GenBank/DDBJ whole genome shotgun (WGS) entry which is preliminary data.</text>
</comment>
<dbReference type="AlphaFoldDB" id="A0AAE1A0H6"/>
<dbReference type="EMBL" id="JAWDGP010002895">
    <property type="protein sequence ID" value="KAK3778683.1"/>
    <property type="molecule type" value="Genomic_DNA"/>
</dbReference>
<accession>A0AAE1A0H6</accession>
<name>A0AAE1A0H6_9GAST</name>
<protein>
    <submittedName>
        <fullName evidence="2">Uncharacterized protein</fullName>
    </submittedName>
</protein>
<dbReference type="Proteomes" id="UP001283361">
    <property type="component" value="Unassembled WGS sequence"/>
</dbReference>
<evidence type="ECO:0000256" key="1">
    <source>
        <dbReference type="SAM" id="MobiDB-lite"/>
    </source>
</evidence>
<feature type="region of interest" description="Disordered" evidence="1">
    <location>
        <begin position="1"/>
        <end position="41"/>
    </location>
</feature>
<gene>
    <name evidence="2" type="ORF">RRG08_012956</name>
</gene>
<evidence type="ECO:0000313" key="2">
    <source>
        <dbReference type="EMBL" id="KAK3778683.1"/>
    </source>
</evidence>
<sequence length="113" mass="13269">MEGCKRKYPRLDRENPRDEEGPKKMLRSLSRRKLEERQTKVSPFSFQTELLHLCLNVKQSIQPLQISFFFKARRISSVTHILVPTEAETFRPPSPPTQTPTSVHFELHVYCTD</sequence>
<organism evidence="2 3">
    <name type="scientific">Elysia crispata</name>
    <name type="common">lettuce slug</name>
    <dbReference type="NCBI Taxonomy" id="231223"/>
    <lineage>
        <taxon>Eukaryota</taxon>
        <taxon>Metazoa</taxon>
        <taxon>Spiralia</taxon>
        <taxon>Lophotrochozoa</taxon>
        <taxon>Mollusca</taxon>
        <taxon>Gastropoda</taxon>
        <taxon>Heterobranchia</taxon>
        <taxon>Euthyneura</taxon>
        <taxon>Panpulmonata</taxon>
        <taxon>Sacoglossa</taxon>
        <taxon>Placobranchoidea</taxon>
        <taxon>Plakobranchidae</taxon>
        <taxon>Elysia</taxon>
    </lineage>
</organism>